<name>Q2IDV6_ANADE</name>
<feature type="transmembrane region" description="Helical" evidence="2">
    <location>
        <begin position="281"/>
        <end position="302"/>
    </location>
</feature>
<dbReference type="HOGENOM" id="CLU_562184_0_0_7"/>
<dbReference type="AlphaFoldDB" id="Q2IDV6"/>
<dbReference type="Proteomes" id="UP000001935">
    <property type="component" value="Chromosome"/>
</dbReference>
<gene>
    <name evidence="3" type="ordered locus">Adeh_2991</name>
</gene>
<feature type="region of interest" description="Disordered" evidence="1">
    <location>
        <begin position="1"/>
        <end position="55"/>
    </location>
</feature>
<feature type="compositionally biased region" description="Basic and acidic residues" evidence="1">
    <location>
        <begin position="33"/>
        <end position="48"/>
    </location>
</feature>
<feature type="region of interest" description="Disordered" evidence="1">
    <location>
        <begin position="483"/>
        <end position="523"/>
    </location>
</feature>
<keyword evidence="2" id="KW-0472">Membrane</keyword>
<dbReference type="KEGG" id="ade:Adeh_2991"/>
<dbReference type="EMBL" id="CP000251">
    <property type="protein sequence ID" value="ABC82761.1"/>
    <property type="molecule type" value="Genomic_DNA"/>
</dbReference>
<organism evidence="3 4">
    <name type="scientific">Anaeromyxobacter dehalogenans (strain 2CP-C)</name>
    <dbReference type="NCBI Taxonomy" id="290397"/>
    <lineage>
        <taxon>Bacteria</taxon>
        <taxon>Pseudomonadati</taxon>
        <taxon>Myxococcota</taxon>
        <taxon>Myxococcia</taxon>
        <taxon>Myxococcales</taxon>
        <taxon>Cystobacterineae</taxon>
        <taxon>Anaeromyxobacteraceae</taxon>
        <taxon>Anaeromyxobacter</taxon>
    </lineage>
</organism>
<evidence type="ECO:0000256" key="2">
    <source>
        <dbReference type="SAM" id="Phobius"/>
    </source>
</evidence>
<proteinExistence type="predicted"/>
<protein>
    <submittedName>
        <fullName evidence="3">Uncharacterized protein</fullName>
    </submittedName>
</protein>
<keyword evidence="2" id="KW-1133">Transmembrane helix</keyword>
<reference evidence="3" key="1">
    <citation type="submission" date="2006-01" db="EMBL/GenBank/DDBJ databases">
        <title>Complete sequence of Anaeromyxobacter dehalogenans 2CP-C.</title>
        <authorList>
            <consortium name="US DOE Joint Genome Institute"/>
            <person name="Copeland A."/>
            <person name="Lucas S."/>
            <person name="Lapidus A."/>
            <person name="Barry K."/>
            <person name="Detter J.C."/>
            <person name="Glavina T."/>
            <person name="Hammon N."/>
            <person name="Israni S."/>
            <person name="Pitluck S."/>
            <person name="Brettin T."/>
            <person name="Bruce D."/>
            <person name="Han C."/>
            <person name="Tapia R."/>
            <person name="Gilna P."/>
            <person name="Kiss H."/>
            <person name="Schmutz J."/>
            <person name="Larimer F."/>
            <person name="Land M."/>
            <person name="Kyrpides N."/>
            <person name="Anderson I."/>
            <person name="Sanford R.A."/>
            <person name="Ritalahti K.M."/>
            <person name="Thomas H.S."/>
            <person name="Kirby J.R."/>
            <person name="Zhulin I.B."/>
            <person name="Loeffler F.E."/>
            <person name="Richardson P."/>
        </authorList>
    </citation>
    <scope>NUCLEOTIDE SEQUENCE</scope>
    <source>
        <strain evidence="3">2CP-C</strain>
    </source>
</reference>
<feature type="compositionally biased region" description="Basic and acidic residues" evidence="1">
    <location>
        <begin position="491"/>
        <end position="502"/>
    </location>
</feature>
<feature type="transmembrane region" description="Helical" evidence="2">
    <location>
        <begin position="348"/>
        <end position="369"/>
    </location>
</feature>
<keyword evidence="2" id="KW-0812">Transmembrane</keyword>
<evidence type="ECO:0000313" key="4">
    <source>
        <dbReference type="Proteomes" id="UP000001935"/>
    </source>
</evidence>
<evidence type="ECO:0000256" key="1">
    <source>
        <dbReference type="SAM" id="MobiDB-lite"/>
    </source>
</evidence>
<feature type="compositionally biased region" description="Low complexity" evidence="1">
    <location>
        <begin position="505"/>
        <end position="516"/>
    </location>
</feature>
<evidence type="ECO:0000313" key="3">
    <source>
        <dbReference type="EMBL" id="ABC82761.1"/>
    </source>
</evidence>
<accession>Q2IDV6</accession>
<feature type="transmembrane region" description="Helical" evidence="2">
    <location>
        <begin position="322"/>
        <end position="342"/>
    </location>
</feature>
<sequence>MGERNRRRGGAQGGARPTQGGAGARRHAYPPGIRRDQTVIEDRPHRPAAEPLTPGALPRRLRGWFGMSEEPPLRPARPARLDIVRRSWAAAYWQARVSVRAGVPLDDYLRSRLARYSAALPVPRAQLPLSVEVEDGEILVGEAAPERRPAEPPADGDAWLAALVHVEGPAVRQEVAELEIRLASIEVDADAARRRDEELSRRLAADVAAGTVCAPPQVEATAEQLGRPPVSSAAPQAGLRAFATASIAAETWQIALPLLRAAGVDPATLGASAARKPAETAFAFAFALGIAGALLALAWAGFDAASVLASGEQDRARRRYSAAGAAGAALLSIGLAAAVAALPGGIGGLPPAVSTLLLASVPVGAALALRAARSLATRRGLELTDALEWDRTRARALADRARRLEELDWAEAEEHDLEREREAARRRLRTIGARAAAADRLASEPLRRRRAELSRVAQSLVSALELDRYEFLRQAAARGATDLIAPRRRRAGGDGRRAEPPRPDATPAAPVAVPVPEGGRLAS</sequence>